<comment type="caution">
    <text evidence="1">The sequence shown here is derived from an EMBL/GenBank/DDBJ whole genome shotgun (WGS) entry which is preliminary data.</text>
</comment>
<protein>
    <recommendedName>
        <fullName evidence="3">Phage portal protein</fullName>
    </recommendedName>
</protein>
<dbReference type="RefSeq" id="WP_211947962.1">
    <property type="nucleotide sequence ID" value="NZ_CAJPUY010000010.1"/>
</dbReference>
<dbReference type="GO" id="GO:0005198">
    <property type="term" value="F:structural molecule activity"/>
    <property type="evidence" value="ECO:0007669"/>
    <property type="project" value="InterPro"/>
</dbReference>
<gene>
    <name evidence="1" type="ORF">LMG31506_03009</name>
</gene>
<dbReference type="NCBIfam" id="TIGR01539">
    <property type="entry name" value="portal_lambda"/>
    <property type="match status" value="1"/>
</dbReference>
<dbReference type="GO" id="GO:0019068">
    <property type="term" value="P:virion assembly"/>
    <property type="evidence" value="ECO:0007669"/>
    <property type="project" value="InterPro"/>
</dbReference>
<name>A0A916ITB3_9BURK</name>
<dbReference type="EMBL" id="CAJPUY010000010">
    <property type="protein sequence ID" value="CAG2144456.1"/>
    <property type="molecule type" value="Genomic_DNA"/>
</dbReference>
<proteinExistence type="predicted"/>
<accession>A0A916ITB3</accession>
<evidence type="ECO:0000313" key="1">
    <source>
        <dbReference type="EMBL" id="CAG2144456.1"/>
    </source>
</evidence>
<dbReference type="InterPro" id="IPR006429">
    <property type="entry name" value="Phage_lambda_portal"/>
</dbReference>
<sequence>MSPDDYIRQAKITGRRSMPATVEQAATGRPMMPLRRGMRSLYAAGQSDRLTSSWGTMPLSADIIIMRNQRTLVARSREQCANNDYAKAFLRMCRQNIVGPHGVLMQAQSRDDKGALDKLANEAIEAAWCEWSKPENCDVTGKRSWRAIQRSCVNSAAKDGEYMVRLVTGRDAGHWGFALQTLDPQRCPIDLNDDQPPGGGYIRHGIHFSLYGRPLWFYFTTTDDRRADYSFGGHDYIRIPADEIIHGFLEDMEGQKRGLPWMATSLFRMRHLNGFEDAAVVNARVGAAKMGFIQWREGYGPALDDDDEVPEINAEAGVFETLPEGAELKEWNPQYPSGEFSPFYKTMLRGISAGMGVPYNELAADLEGVNFSSIRQGTLDSREHWKELQEWLTETLIQRVFDAWLPRALLAGRFIVKGRPLKAERLQRYRAVDWQPRRWQWIDPRADVDAAVESKNNMLASPGQIIREQGRDPGTVWAEAARDVRAMIDAYVAEGLDEATAKELVLLSMGRQPPKPAPGPKNEQTPTA</sequence>
<keyword evidence="2" id="KW-1185">Reference proteome</keyword>
<reference evidence="1" key="1">
    <citation type="submission" date="2021-03" db="EMBL/GenBank/DDBJ databases">
        <authorList>
            <person name="Peeters C."/>
        </authorList>
    </citation>
    <scope>NUCLEOTIDE SEQUENCE</scope>
    <source>
        <strain evidence="1">LMG 31506</strain>
    </source>
</reference>
<organism evidence="1 2">
    <name type="scientific">Cupriavidus yeoncheonensis</name>
    <dbReference type="NCBI Taxonomy" id="1462994"/>
    <lineage>
        <taxon>Bacteria</taxon>
        <taxon>Pseudomonadati</taxon>
        <taxon>Pseudomonadota</taxon>
        <taxon>Betaproteobacteria</taxon>
        <taxon>Burkholderiales</taxon>
        <taxon>Burkholderiaceae</taxon>
        <taxon>Cupriavidus</taxon>
    </lineage>
</organism>
<evidence type="ECO:0008006" key="3">
    <source>
        <dbReference type="Google" id="ProtNLM"/>
    </source>
</evidence>
<evidence type="ECO:0000313" key="2">
    <source>
        <dbReference type="Proteomes" id="UP000672934"/>
    </source>
</evidence>
<dbReference type="AlphaFoldDB" id="A0A916ITB3"/>
<dbReference type="Pfam" id="PF05136">
    <property type="entry name" value="Phage_portal_2"/>
    <property type="match status" value="1"/>
</dbReference>
<dbReference type="Proteomes" id="UP000672934">
    <property type="component" value="Unassembled WGS sequence"/>
</dbReference>